<dbReference type="RefSeq" id="XP_028876744.1">
    <property type="nucleotide sequence ID" value="XM_029031962.1"/>
</dbReference>
<name>A0A1X0NDU7_9TRYP</name>
<evidence type="ECO:0000313" key="4">
    <source>
        <dbReference type="Proteomes" id="UP000192257"/>
    </source>
</evidence>
<accession>A0A1X0NDU7</accession>
<dbReference type="EMBL" id="NBCO01000174">
    <property type="protein sequence ID" value="ORC80209.1"/>
    <property type="molecule type" value="Genomic_DNA"/>
</dbReference>
<reference evidence="3 4" key="1">
    <citation type="submission" date="2017-03" db="EMBL/GenBank/DDBJ databases">
        <title>An alternative strategy for trypanosome survival in the mammalian bloodstream revealed through genome and transcriptome analysis of the ubiquitous bovine parasite Trypanosoma (Megatrypanum) theileri.</title>
        <authorList>
            <person name="Kelly S."/>
            <person name="Ivens A."/>
            <person name="Mott A."/>
            <person name="O'Neill E."/>
            <person name="Emms D."/>
            <person name="Macleod O."/>
            <person name="Voorheis P."/>
            <person name="Matthews J."/>
            <person name="Matthews K."/>
            <person name="Carrington M."/>
        </authorList>
    </citation>
    <scope>NUCLEOTIDE SEQUENCE [LARGE SCALE GENOMIC DNA]</scope>
    <source>
        <strain evidence="3">Edinburgh</strain>
    </source>
</reference>
<keyword evidence="4" id="KW-1185">Reference proteome</keyword>
<evidence type="ECO:0000313" key="3">
    <source>
        <dbReference type="EMBL" id="ORC80209.1"/>
    </source>
</evidence>
<comment type="caution">
    <text evidence="3">The sequence shown here is derived from an EMBL/GenBank/DDBJ whole genome shotgun (WGS) entry which is preliminary data.</text>
</comment>
<dbReference type="Proteomes" id="UP000192257">
    <property type="component" value="Unassembled WGS sequence"/>
</dbReference>
<feature type="chain" id="PRO_5013298313" description="Trypanosoma glutamic acid/alanine-rich protein domain-containing protein" evidence="2">
    <location>
        <begin position="28"/>
        <end position="446"/>
    </location>
</feature>
<dbReference type="AlphaFoldDB" id="A0A1X0NDU7"/>
<keyword evidence="2" id="KW-0732">Signal</keyword>
<evidence type="ECO:0000256" key="1">
    <source>
        <dbReference type="SAM" id="MobiDB-lite"/>
    </source>
</evidence>
<sequence>MTTMFVQLRRMVYLLVLLHFCVSLVSATVSVEGASGPDGGEVVVVKRTEHDEVLSAENVTAAWLIKAGQLLEEGVGCFSVWEDELRRCRESANRTEAAANETTDYVNEKKGALKPVESEVGTKIKELVEGVKNAVIETTAAVKDVKRIKDTCTDSLGSMVDALTFNATREYYMGERLEEKNKTYWTLEKKKLAEISNWTFYKLSNVTGELGALVGKNKILFLWDLVEHMKAAKTKMDGVKQAFQPSGDDSEITRSVEEVLSLIAKVVPITKQNALITKTESTIDDKLRDAKAKARQRIAEEVKAKEEQARKEEAARQEREKQTRLEEQRLAKEKERMAQEELERKRMAEEQAKKKKAADEEAEKRKDDEKRDQEEKAKQEQERRDAEEKARVALEKKEKEQLERAAEEARKKAEATKKNDNSHSPSLVHSPLFLLLLCVLGSTLVC</sequence>
<organism evidence="3 4">
    <name type="scientific">Trypanosoma theileri</name>
    <dbReference type="NCBI Taxonomy" id="67003"/>
    <lineage>
        <taxon>Eukaryota</taxon>
        <taxon>Discoba</taxon>
        <taxon>Euglenozoa</taxon>
        <taxon>Kinetoplastea</taxon>
        <taxon>Metakinetoplastina</taxon>
        <taxon>Trypanosomatida</taxon>
        <taxon>Trypanosomatidae</taxon>
        <taxon>Trypanosoma</taxon>
    </lineage>
</organism>
<feature type="region of interest" description="Disordered" evidence="1">
    <location>
        <begin position="300"/>
        <end position="427"/>
    </location>
</feature>
<evidence type="ECO:0008006" key="5">
    <source>
        <dbReference type="Google" id="ProtNLM"/>
    </source>
</evidence>
<gene>
    <name evidence="3" type="ORF">TM35_001741000</name>
</gene>
<proteinExistence type="predicted"/>
<feature type="signal peptide" evidence="2">
    <location>
        <begin position="1"/>
        <end position="27"/>
    </location>
</feature>
<dbReference type="GeneID" id="39991742"/>
<protein>
    <recommendedName>
        <fullName evidence="5">Trypanosoma glutamic acid/alanine-rich protein domain-containing protein</fullName>
    </recommendedName>
</protein>
<dbReference type="VEuPathDB" id="TriTrypDB:TM35_001741000"/>
<dbReference type="STRING" id="67003.A0A1X0NDU7"/>
<evidence type="ECO:0000256" key="2">
    <source>
        <dbReference type="SAM" id="SignalP"/>
    </source>
</evidence>
<feature type="compositionally biased region" description="Basic and acidic residues" evidence="1">
    <location>
        <begin position="300"/>
        <end position="421"/>
    </location>
</feature>